<keyword evidence="8" id="KW-0112">Calmodulin-binding</keyword>
<evidence type="ECO:0000256" key="5">
    <source>
        <dbReference type="ARBA" id="ARBA00022989"/>
    </source>
</evidence>
<reference evidence="11" key="1">
    <citation type="submission" date="2021-01" db="EMBL/GenBank/DDBJ databases">
        <authorList>
            <person name="Corre E."/>
            <person name="Pelletier E."/>
            <person name="Niang G."/>
            <person name="Scheremetjew M."/>
            <person name="Finn R."/>
            <person name="Kale V."/>
            <person name="Holt S."/>
            <person name="Cochrane G."/>
            <person name="Meng A."/>
            <person name="Brown T."/>
            <person name="Cohen L."/>
        </authorList>
    </citation>
    <scope>NUCLEOTIDE SEQUENCE</scope>
    <source>
        <strain evidence="11">Clade-A-BCC118000</strain>
    </source>
</reference>
<evidence type="ECO:0000256" key="6">
    <source>
        <dbReference type="ARBA" id="ARBA00023136"/>
    </source>
</evidence>
<comment type="similarity">
    <text evidence="2 8">Belongs to the MLO family.</text>
</comment>
<feature type="transmembrane region" description="Helical" evidence="10">
    <location>
        <begin position="59"/>
        <end position="78"/>
    </location>
</feature>
<comment type="domain">
    <text evidence="8">The C-terminus contains a calmodulin-binding domain, which binds calmodulin in a calcium-dependent fashion.</text>
</comment>
<keyword evidence="3 8" id="KW-0812">Transmembrane</keyword>
<evidence type="ECO:0000256" key="7">
    <source>
        <dbReference type="ARBA" id="ARBA00023265"/>
    </source>
</evidence>
<proteinExistence type="inferred from homology"/>
<gene>
    <name evidence="8" type="primary">MLO</name>
    <name evidence="11" type="ORF">OLUC0939_LOCUS772</name>
</gene>
<feature type="transmembrane region" description="Helical" evidence="10">
    <location>
        <begin position="241"/>
        <end position="260"/>
    </location>
</feature>
<feature type="compositionally biased region" description="Basic and acidic residues" evidence="9">
    <location>
        <begin position="616"/>
        <end position="626"/>
    </location>
</feature>
<dbReference type="InterPro" id="IPR004326">
    <property type="entry name" value="Mlo"/>
</dbReference>
<dbReference type="GO" id="GO:0016020">
    <property type="term" value="C:membrane"/>
    <property type="evidence" value="ECO:0007669"/>
    <property type="project" value="UniProtKB-SubCell"/>
</dbReference>
<dbReference type="AlphaFoldDB" id="A0A7R9SZJ4"/>
<dbReference type="PANTHER" id="PTHR31942">
    <property type="entry name" value="MLO-LIKE PROTEIN 1"/>
    <property type="match status" value="1"/>
</dbReference>
<feature type="region of interest" description="Disordered" evidence="9">
    <location>
        <begin position="569"/>
        <end position="626"/>
    </location>
</feature>
<dbReference type="PANTHER" id="PTHR31942:SF52">
    <property type="entry name" value="MLO-LIKE PROTEIN 1"/>
    <property type="match status" value="1"/>
</dbReference>
<feature type="transmembrane region" description="Helical" evidence="10">
    <location>
        <begin position="112"/>
        <end position="132"/>
    </location>
</feature>
<evidence type="ECO:0000256" key="10">
    <source>
        <dbReference type="SAM" id="Phobius"/>
    </source>
</evidence>
<comment type="function">
    <text evidence="8">May be involved in modulation of pathogen defense and leaf cell death.</text>
</comment>
<evidence type="ECO:0000256" key="2">
    <source>
        <dbReference type="ARBA" id="ARBA00006574"/>
    </source>
</evidence>
<feature type="transmembrane region" description="Helical" evidence="10">
    <location>
        <begin position="217"/>
        <end position="235"/>
    </location>
</feature>
<evidence type="ECO:0000313" key="11">
    <source>
        <dbReference type="EMBL" id="CAD8220053.1"/>
    </source>
</evidence>
<organism evidence="11">
    <name type="scientific">Ostreococcus sp. 'lucimarinus'</name>
    <dbReference type="NCBI Taxonomy" id="242159"/>
    <lineage>
        <taxon>Eukaryota</taxon>
        <taxon>Viridiplantae</taxon>
        <taxon>Chlorophyta</taxon>
        <taxon>Mamiellophyceae</taxon>
        <taxon>Mamiellales</taxon>
        <taxon>Bathycoccaceae</taxon>
        <taxon>Ostreococcus</taxon>
    </lineage>
</organism>
<dbReference type="EMBL" id="HBDX01000866">
    <property type="protein sequence ID" value="CAD8220053.1"/>
    <property type="molecule type" value="Transcribed_RNA"/>
</dbReference>
<sequence>MAGGDGAGWSATKGYKLGGLFLALALLSIALARANVVVGRTLRKHKRSAMLHVFEHLQLELMLLGTLSLLLTALQDALMKICVKEEGSYGTDECPRGEGPLWSATTLHQTHIFIFILACTHVSYVAVSTYVCSWKLRQWRRWETEGEVKVHALNPKINPRNATGIVNLVWRAFWSQFRFAVDKGMYLSLRRLFLERTGATHDFNFYDYLRESMEEDMSSLIGMTVLMWSMATIFVTVPQALFLSAGIVCLGVMLFVGTMLESVALRLAQAAYERFADENELEERLAEEELDISIEKSPTVRRRELRKEIDSQNFFWLGRPRLLLKVYQFVLFENAISLSMLIFSMWQDKKWLTYNASMSVGTAWALFAVDVCVLMHSALFILPVYAITSTVGSHCATSLQEYADKLGITREAALQAYLERAKESMSTADAAEVAAYDLSLLGRDVKEVVSSGDFDQEAVPVSALPKDLQAVAGASSRQLSAGLKDIQARGQARKSWAKAAGKLAAGQKDYSRENEKSITSLLGAILSNQMKAELAKQKREKEAKEAARAASPGVVGALQRTFSKKDIATMSVGQPSADDVTEDSPIPSSKVLVSRPSMKDVFSMASPPPKPTMRSSLDEEKIVEEP</sequence>
<evidence type="ECO:0000256" key="3">
    <source>
        <dbReference type="ARBA" id="ARBA00022692"/>
    </source>
</evidence>
<keyword evidence="5 8" id="KW-1133">Transmembrane helix</keyword>
<evidence type="ECO:0000256" key="8">
    <source>
        <dbReference type="RuleBase" id="RU280816"/>
    </source>
</evidence>
<feature type="transmembrane region" description="Helical" evidence="10">
    <location>
        <begin position="363"/>
        <end position="387"/>
    </location>
</feature>
<protein>
    <recommendedName>
        <fullName evidence="8">MLO-like protein</fullName>
    </recommendedName>
</protein>
<keyword evidence="7 8" id="KW-0568">Pathogenesis-related protein</keyword>
<name>A0A7R9SZJ4_9CHLO</name>
<feature type="transmembrane region" description="Helical" evidence="10">
    <location>
        <begin position="322"/>
        <end position="343"/>
    </location>
</feature>
<keyword evidence="4 8" id="KW-0611">Plant defense</keyword>
<evidence type="ECO:0000256" key="4">
    <source>
        <dbReference type="ARBA" id="ARBA00022821"/>
    </source>
</evidence>
<dbReference type="Pfam" id="PF03094">
    <property type="entry name" value="Mlo"/>
    <property type="match status" value="2"/>
</dbReference>
<accession>A0A7R9SZJ4</accession>
<evidence type="ECO:0000256" key="1">
    <source>
        <dbReference type="ARBA" id="ARBA00004141"/>
    </source>
</evidence>
<dbReference type="GO" id="GO:0006952">
    <property type="term" value="P:defense response"/>
    <property type="evidence" value="ECO:0007669"/>
    <property type="project" value="UniProtKB-KW"/>
</dbReference>
<comment type="subcellular location">
    <subcellularLocation>
        <location evidence="1 8">Membrane</location>
        <topology evidence="1 8">Multi-pass membrane protein</topology>
    </subcellularLocation>
</comment>
<dbReference type="GO" id="GO:0005516">
    <property type="term" value="F:calmodulin binding"/>
    <property type="evidence" value="ECO:0007669"/>
    <property type="project" value="UniProtKB-KW"/>
</dbReference>
<keyword evidence="6 8" id="KW-0472">Membrane</keyword>
<evidence type="ECO:0000256" key="9">
    <source>
        <dbReference type="SAM" id="MobiDB-lite"/>
    </source>
</evidence>
<feature type="transmembrane region" description="Helical" evidence="10">
    <location>
        <begin position="20"/>
        <end position="38"/>
    </location>
</feature>